<feature type="chain" id="PRO_5040288304" evidence="2">
    <location>
        <begin position="21"/>
        <end position="381"/>
    </location>
</feature>
<feature type="transmembrane region" description="Helical" evidence="1">
    <location>
        <begin position="172"/>
        <end position="193"/>
    </location>
</feature>
<organism evidence="3 4">
    <name type="scientific">Trichoglossum hirsutum</name>
    <dbReference type="NCBI Taxonomy" id="265104"/>
    <lineage>
        <taxon>Eukaryota</taxon>
        <taxon>Fungi</taxon>
        <taxon>Dikarya</taxon>
        <taxon>Ascomycota</taxon>
        <taxon>Pezizomycotina</taxon>
        <taxon>Geoglossomycetes</taxon>
        <taxon>Geoglossales</taxon>
        <taxon>Geoglossaceae</taxon>
        <taxon>Trichoglossum</taxon>
    </lineage>
</organism>
<proteinExistence type="predicted"/>
<feature type="signal peptide" evidence="2">
    <location>
        <begin position="1"/>
        <end position="20"/>
    </location>
</feature>
<evidence type="ECO:0000256" key="1">
    <source>
        <dbReference type="SAM" id="Phobius"/>
    </source>
</evidence>
<keyword evidence="2" id="KW-0732">Signal</keyword>
<feature type="transmembrane region" description="Helical" evidence="1">
    <location>
        <begin position="257"/>
        <end position="279"/>
    </location>
</feature>
<dbReference type="AlphaFoldDB" id="A0A9P8RTD0"/>
<evidence type="ECO:0000256" key="2">
    <source>
        <dbReference type="SAM" id="SignalP"/>
    </source>
</evidence>
<sequence>MPLPPPYILLLFSLPSAALALSPQVVPLSVRTNISGISDWINVLTLCLAPLASHIVFGLAEPVVLAGKHPPWTERLPLFNPVSIIWRYFAITDRRIRAKCWDRADMAACNAAFWDGERWDGSEEVMVASRRLLTKLPTRSHVLIVSGSTIATLTMALQGVQAITMIVNGATLLVGSHIDGLPALFSFLAIMGFSRLGPALWLSNEYGYTDGGEPGKQSPMGTHGYLPVVDDTDREPSEVTREMISKRLHPVLHWRGILFRAIGFLTALVTIGLSIMSMLRGIVWQFPGDPDNRPLSVSSILMTAMYLPLVLGTLIIHTAYIASGSTVLPCVQSLWYKLYTYVLILLASLAFVAGAFETRVITCSPLCGKYTYLPKEFDGCS</sequence>
<protein>
    <submittedName>
        <fullName evidence="3">Uncharacterized protein</fullName>
    </submittedName>
</protein>
<keyword evidence="1" id="KW-1133">Transmembrane helix</keyword>
<evidence type="ECO:0000313" key="4">
    <source>
        <dbReference type="Proteomes" id="UP000750711"/>
    </source>
</evidence>
<dbReference type="EMBL" id="JAGHQM010000094">
    <property type="protein sequence ID" value="KAH0565443.1"/>
    <property type="molecule type" value="Genomic_DNA"/>
</dbReference>
<keyword evidence="1" id="KW-0472">Membrane</keyword>
<accession>A0A9P8RTD0</accession>
<evidence type="ECO:0000313" key="3">
    <source>
        <dbReference type="EMBL" id="KAH0565443.1"/>
    </source>
</evidence>
<feature type="transmembrane region" description="Helical" evidence="1">
    <location>
        <begin position="140"/>
        <end position="160"/>
    </location>
</feature>
<keyword evidence="1" id="KW-0812">Transmembrane</keyword>
<gene>
    <name evidence="3" type="ORF">GP486_001160</name>
</gene>
<name>A0A9P8RTD0_9PEZI</name>
<feature type="transmembrane region" description="Helical" evidence="1">
    <location>
        <begin position="299"/>
        <end position="322"/>
    </location>
</feature>
<keyword evidence="4" id="KW-1185">Reference proteome</keyword>
<comment type="caution">
    <text evidence="3">The sequence shown here is derived from an EMBL/GenBank/DDBJ whole genome shotgun (WGS) entry which is preliminary data.</text>
</comment>
<reference evidence="3" key="1">
    <citation type="submission" date="2021-03" db="EMBL/GenBank/DDBJ databases">
        <title>Comparative genomics and phylogenomic investigation of the class Geoglossomycetes provide insights into ecological specialization and systematics.</title>
        <authorList>
            <person name="Melie T."/>
            <person name="Pirro S."/>
            <person name="Miller A.N."/>
            <person name="Quandt A."/>
        </authorList>
    </citation>
    <scope>NUCLEOTIDE SEQUENCE</scope>
    <source>
        <strain evidence="3">CAQ_001_2017</strain>
    </source>
</reference>
<feature type="transmembrane region" description="Helical" evidence="1">
    <location>
        <begin position="334"/>
        <end position="356"/>
    </location>
</feature>
<feature type="transmembrane region" description="Helical" evidence="1">
    <location>
        <begin position="43"/>
        <end position="66"/>
    </location>
</feature>
<dbReference type="Proteomes" id="UP000750711">
    <property type="component" value="Unassembled WGS sequence"/>
</dbReference>